<protein>
    <submittedName>
        <fullName evidence="1">Uncharacterized protein</fullName>
    </submittedName>
</protein>
<comment type="caution">
    <text evidence="1">The sequence shown here is derived from an EMBL/GenBank/DDBJ whole genome shotgun (WGS) entry which is preliminary data.</text>
</comment>
<dbReference type="Proteomes" id="UP001597264">
    <property type="component" value="Unassembled WGS sequence"/>
</dbReference>
<organism evidence="1 2">
    <name type="scientific">Microbulbifer celer</name>
    <dbReference type="NCBI Taxonomy" id="435905"/>
    <lineage>
        <taxon>Bacteria</taxon>
        <taxon>Pseudomonadati</taxon>
        <taxon>Pseudomonadota</taxon>
        <taxon>Gammaproteobacteria</taxon>
        <taxon>Cellvibrionales</taxon>
        <taxon>Microbulbiferaceae</taxon>
        <taxon>Microbulbifer</taxon>
    </lineage>
</organism>
<dbReference type="EMBL" id="JBHTLR010000008">
    <property type="protein sequence ID" value="MFD1216895.1"/>
    <property type="molecule type" value="Genomic_DNA"/>
</dbReference>
<gene>
    <name evidence="1" type="ORF">ACFQ2X_09805</name>
</gene>
<keyword evidence="2" id="KW-1185">Reference proteome</keyword>
<proteinExistence type="predicted"/>
<accession>A0ABW3UBL2</accession>
<evidence type="ECO:0000313" key="2">
    <source>
        <dbReference type="Proteomes" id="UP001597264"/>
    </source>
</evidence>
<sequence>MKILRMVKVPGAPVVNYGRRPGLLYGCTFADVWFGEYFENFLDDWY</sequence>
<dbReference type="RefSeq" id="WP_230437073.1">
    <property type="nucleotide sequence ID" value="NZ_CP087715.1"/>
</dbReference>
<reference evidence="2" key="1">
    <citation type="journal article" date="2019" name="Int. J. Syst. Evol. Microbiol.">
        <title>The Global Catalogue of Microorganisms (GCM) 10K type strain sequencing project: providing services to taxonomists for standard genome sequencing and annotation.</title>
        <authorList>
            <consortium name="The Broad Institute Genomics Platform"/>
            <consortium name="The Broad Institute Genome Sequencing Center for Infectious Disease"/>
            <person name="Wu L."/>
            <person name="Ma J."/>
        </authorList>
    </citation>
    <scope>NUCLEOTIDE SEQUENCE [LARGE SCALE GENOMIC DNA]</scope>
    <source>
        <strain evidence="2">CCUG 54356</strain>
    </source>
</reference>
<name>A0ABW3UBL2_9GAMM</name>
<evidence type="ECO:0000313" key="1">
    <source>
        <dbReference type="EMBL" id="MFD1216895.1"/>
    </source>
</evidence>